<comment type="caution">
    <text evidence="3">The sequence shown here is derived from an EMBL/GenBank/DDBJ whole genome shotgun (WGS) entry which is preliminary data.</text>
</comment>
<dbReference type="EMBL" id="JAGHQL010000452">
    <property type="protein sequence ID" value="KAH0533584.1"/>
    <property type="molecule type" value="Genomic_DNA"/>
</dbReference>
<sequence>MHGTGDIEFLKRVFQKLLINFTWWVNRKDENDNNIFEGGFLGLDNIGVFNRNEIPKGALLEQVDGTSWMAMYALNMMDIALEIAVVDSSFEDVATKFYEHYVLIAESINEAKLWDEDEGFFYDLLTMPNGEAIPLKVHSTVGLSVLFAVSIIDFKKIEKLKDFQKRIEYFKNYRLKTGKYLPNEQVKEGENILISLVKKEKLVRILQKLLDENEFLAQGGIRAVSKFHEKNPYYISVAGGTYSIGYDPGESTSGMFGGNSNWRGPIWMPTNYLLIKALKKYYQYYGESLKLEYPTGSDNWLNLERISDALAKRAVTIFEKDAHDKRPVHRDHAEFYSRPENKELVLFYEYFHGDTGRGVGATHQTGWTAVVAELINDDAWEWE</sequence>
<dbReference type="GO" id="GO:0006487">
    <property type="term" value="P:protein N-linked glycosylation"/>
    <property type="evidence" value="ECO:0007669"/>
    <property type="project" value="UniProtKB-UniRule"/>
</dbReference>
<dbReference type="GO" id="GO:0004573">
    <property type="term" value="F:Glc3Man9GlcNAc2 oligosaccharide glucosidase activity"/>
    <property type="evidence" value="ECO:0007669"/>
    <property type="project" value="UniProtKB-UniRule"/>
</dbReference>
<keyword evidence="1" id="KW-0378">Hydrolase</keyword>
<evidence type="ECO:0000259" key="2">
    <source>
        <dbReference type="Pfam" id="PF22422"/>
    </source>
</evidence>
<dbReference type="GO" id="GO:0005789">
    <property type="term" value="C:endoplasmic reticulum membrane"/>
    <property type="evidence" value="ECO:0007669"/>
    <property type="project" value="UniProtKB-SubCell"/>
</dbReference>
<proteinExistence type="inferred from homology"/>
<evidence type="ECO:0000256" key="1">
    <source>
        <dbReference type="RuleBase" id="RU369107"/>
    </source>
</evidence>
<dbReference type="AlphaFoldDB" id="A0A9P8HVU4"/>
<comment type="function">
    <text evidence="1">Cleaves the distal alpha 1,2-linked glucose residue from the Glc(3)Man(9)GlcNAc(2) oligosaccharide precursor.</text>
</comment>
<evidence type="ECO:0000313" key="3">
    <source>
        <dbReference type="EMBL" id="KAH0533584.1"/>
    </source>
</evidence>
<feature type="domain" description="Mannosylglycerate hydrolase MGH1-like glycoside hydrolase" evidence="2">
    <location>
        <begin position="166"/>
        <end position="365"/>
    </location>
</feature>
<dbReference type="InterPro" id="IPR012341">
    <property type="entry name" value="6hp_glycosidase-like_sf"/>
</dbReference>
<dbReference type="Gene3D" id="1.50.10.10">
    <property type="match status" value="1"/>
</dbReference>
<dbReference type="EC" id="3.2.1.106" evidence="1"/>
<comment type="similarity">
    <text evidence="1">Belongs to the glycosyl hydrolase 63 family.</text>
</comment>
<keyword evidence="1" id="KW-0326">Glycosidase</keyword>
<evidence type="ECO:0000313" key="4">
    <source>
        <dbReference type="Proteomes" id="UP000698800"/>
    </source>
</evidence>
<dbReference type="InterPro" id="IPR008928">
    <property type="entry name" value="6-hairpin_glycosidase_sf"/>
</dbReference>
<dbReference type="OrthoDB" id="14419at2759"/>
<dbReference type="GO" id="GO:0009311">
    <property type="term" value="P:oligosaccharide metabolic process"/>
    <property type="evidence" value="ECO:0007669"/>
    <property type="project" value="UniProtKB-UniRule"/>
</dbReference>
<reference evidence="3" key="1">
    <citation type="submission" date="2021-03" db="EMBL/GenBank/DDBJ databases">
        <title>Comparative genomics and phylogenomic investigation of the class Geoglossomycetes provide insights into ecological specialization and systematics.</title>
        <authorList>
            <person name="Melie T."/>
            <person name="Pirro S."/>
            <person name="Miller A.N."/>
            <person name="Quandt A."/>
        </authorList>
    </citation>
    <scope>NUCLEOTIDE SEQUENCE</scope>
    <source>
        <strain evidence="3">GBOQ0MN5Z8</strain>
    </source>
</reference>
<dbReference type="Pfam" id="PF22422">
    <property type="entry name" value="MGH1-like_GH"/>
    <property type="match status" value="1"/>
</dbReference>
<organism evidence="3 4">
    <name type="scientific">Glutinoglossum americanum</name>
    <dbReference type="NCBI Taxonomy" id="1670608"/>
    <lineage>
        <taxon>Eukaryota</taxon>
        <taxon>Fungi</taxon>
        <taxon>Dikarya</taxon>
        <taxon>Ascomycota</taxon>
        <taxon>Pezizomycotina</taxon>
        <taxon>Geoglossomycetes</taxon>
        <taxon>Geoglossales</taxon>
        <taxon>Geoglossaceae</taxon>
        <taxon>Glutinoglossum</taxon>
    </lineage>
</organism>
<keyword evidence="4" id="KW-1185">Reference proteome</keyword>
<dbReference type="PANTHER" id="PTHR10412:SF10">
    <property type="entry name" value="GLYCOSYL HYDROLASE FAMILY 63 C-TERMINAL DOMAIN-CONTAINING PROTEIN"/>
    <property type="match status" value="1"/>
</dbReference>
<dbReference type="SUPFAM" id="SSF48208">
    <property type="entry name" value="Six-hairpin glycosidases"/>
    <property type="match status" value="1"/>
</dbReference>
<dbReference type="InterPro" id="IPR054491">
    <property type="entry name" value="MGH1-like_GH"/>
</dbReference>
<dbReference type="Proteomes" id="UP000698800">
    <property type="component" value="Unassembled WGS sequence"/>
</dbReference>
<keyword evidence="1" id="KW-0256">Endoplasmic reticulum</keyword>
<protein>
    <recommendedName>
        <fullName evidence="1">Mannosyl-oligosaccharide glucosidase</fullName>
        <ecNumber evidence="1">3.2.1.106</ecNumber>
    </recommendedName>
    <alternativeName>
        <fullName evidence="1">Glucosidase I</fullName>
    </alternativeName>
</protein>
<gene>
    <name evidence="3" type="ORF">FGG08_007657</name>
</gene>
<name>A0A9P8HVU4_9PEZI</name>
<comment type="pathway">
    <text evidence="1">Glycan metabolism; N-glycan degradation.</text>
</comment>
<dbReference type="InterPro" id="IPR004888">
    <property type="entry name" value="Glycoside_hydrolase_63"/>
</dbReference>
<accession>A0A9P8HVU4</accession>
<dbReference type="PANTHER" id="PTHR10412">
    <property type="entry name" value="MANNOSYL-OLIGOSACCHARIDE GLUCOSIDASE"/>
    <property type="match status" value="1"/>
</dbReference>
<comment type="catalytic activity">
    <reaction evidence="1">
        <text>N(4)-(alpha-D-Glc-(1-&gt;2)-alpha-D-Glc-(1-&gt;3)-alpha-D-Glc-(1-&gt;3)-alpha-D-Man-(1-&gt;2)-alpha-D-Man-(1-&gt;2)-alpha-D-Man-(1-&gt;3)-[alpha-D-Man-(1-&gt;2)-alpha-D-Man-(1-&gt;3)-[alpha-D-Man-(1-&gt;2)-alpha-D-Man-(1-&gt;6)]-alpha-D-Man-(1-&gt;6)]-beta-D-Man-(1-&gt;4)-beta-D-GlcNAc-(1-&gt;4)-beta-D-GlcNAc)-L-asparaginyl-[protein] + H2O = N(4)-(alpha-D-Glc-(1-&gt;3)-alpha-D-Glc-(1-&gt;3)-alpha-D-Man-(1-&gt;2)-alpha-D-Man-(1-&gt;2)-alpha-D-Man-(1-&gt;3)-[alpha-D-Man-(1-&gt;2)-alpha-D-Man-(1-&gt;3)-[alpha-D-Man-(1-&gt;2)-alpha-D-Man-(1-&gt;6)]-alpha-D-Man-(1-&gt;6)]-beta-D-Man-(1-&gt;4)-beta-D-GlcNAc-(1-&gt;4)-beta-D-GlcNAc)-L-asparaginyl-[protein] + beta-D-glucose</text>
        <dbReference type="Rhea" id="RHEA:55988"/>
        <dbReference type="Rhea" id="RHEA-COMP:12806"/>
        <dbReference type="Rhea" id="RHEA-COMP:14355"/>
        <dbReference type="ChEBI" id="CHEBI:15377"/>
        <dbReference type="ChEBI" id="CHEBI:15903"/>
        <dbReference type="ChEBI" id="CHEBI:59082"/>
        <dbReference type="ChEBI" id="CHEBI:132537"/>
        <dbReference type="EC" id="3.2.1.106"/>
    </reaction>
</comment>
<keyword evidence="1" id="KW-0325">Glycoprotein</keyword>
<comment type="subcellular location">
    <subcellularLocation>
        <location evidence="1">Endoplasmic reticulum membrane</location>
        <topology evidence="1">Single-pass type II membrane protein</topology>
    </subcellularLocation>
</comment>